<dbReference type="InterPro" id="IPR025544">
    <property type="entry name" value="YhzD"/>
</dbReference>
<gene>
    <name evidence="1" type="ORF">SAMN06265361_101209</name>
</gene>
<organism evidence="1 2">
    <name type="scientific">Laceyella tengchongensis</name>
    <dbReference type="NCBI Taxonomy" id="574699"/>
    <lineage>
        <taxon>Bacteria</taxon>
        <taxon>Bacillati</taxon>
        <taxon>Bacillota</taxon>
        <taxon>Bacilli</taxon>
        <taxon>Bacillales</taxon>
        <taxon>Thermoactinomycetaceae</taxon>
        <taxon>Laceyella</taxon>
    </lineage>
</organism>
<dbReference type="Pfam" id="PF14120">
    <property type="entry name" value="YhzD"/>
    <property type="match status" value="1"/>
</dbReference>
<dbReference type="EMBL" id="FXTU01000001">
    <property type="protein sequence ID" value="SMP01217.1"/>
    <property type="molecule type" value="Genomic_DNA"/>
</dbReference>
<evidence type="ECO:0000313" key="1">
    <source>
        <dbReference type="EMBL" id="SMP01217.1"/>
    </source>
</evidence>
<sequence>MYHMTVYSENGEVLIDQAVEAATDAAAKQEAHRLLQEKGYETKPHRVFHRTGRLVMFKPHQFDTKTSKATI</sequence>
<proteinExistence type="predicted"/>
<dbReference type="AlphaFoldDB" id="A0AA45WIT7"/>
<comment type="caution">
    <text evidence="1">The sequence shown here is derived from an EMBL/GenBank/DDBJ whole genome shotgun (WGS) entry which is preliminary data.</text>
</comment>
<name>A0AA45WIT7_9BACL</name>
<keyword evidence="2" id="KW-1185">Reference proteome</keyword>
<reference evidence="1" key="1">
    <citation type="submission" date="2017-05" db="EMBL/GenBank/DDBJ databases">
        <authorList>
            <person name="Varghese N."/>
            <person name="Submissions S."/>
        </authorList>
    </citation>
    <scope>NUCLEOTIDE SEQUENCE</scope>
    <source>
        <strain evidence="1">DSM 45262</strain>
    </source>
</reference>
<accession>A0AA45WIT7</accession>
<dbReference type="Proteomes" id="UP001157946">
    <property type="component" value="Unassembled WGS sequence"/>
</dbReference>
<protein>
    <submittedName>
        <fullName evidence="1">YhzD-like protein</fullName>
    </submittedName>
</protein>
<dbReference type="RefSeq" id="WP_102991616.1">
    <property type="nucleotide sequence ID" value="NZ_FXTU01000001.1"/>
</dbReference>
<evidence type="ECO:0000313" key="2">
    <source>
        <dbReference type="Proteomes" id="UP001157946"/>
    </source>
</evidence>